<evidence type="ECO:0000256" key="5">
    <source>
        <dbReference type="ARBA" id="ARBA00022989"/>
    </source>
</evidence>
<protein>
    <submittedName>
        <fullName evidence="9">Putative membrane protein</fullName>
    </submittedName>
</protein>
<dbReference type="STRING" id="928856.SAMN04488049_12120"/>
<name>A0A0P1GBJ9_9RHOB</name>
<evidence type="ECO:0000313" key="9">
    <source>
        <dbReference type="EMBL" id="CUH78748.1"/>
    </source>
</evidence>
<dbReference type="AlphaFoldDB" id="A0A0P1GBJ9"/>
<evidence type="ECO:0000256" key="2">
    <source>
        <dbReference type="ARBA" id="ARBA00007400"/>
    </source>
</evidence>
<dbReference type="GO" id="GO:0009246">
    <property type="term" value="P:enterobacterial common antigen biosynthetic process"/>
    <property type="evidence" value="ECO:0007669"/>
    <property type="project" value="TreeGrafter"/>
</dbReference>
<proteinExistence type="inferred from homology"/>
<feature type="transmembrane region" description="Helical" evidence="7">
    <location>
        <begin position="273"/>
        <end position="293"/>
    </location>
</feature>
<dbReference type="GO" id="GO:0005886">
    <property type="term" value="C:plasma membrane"/>
    <property type="evidence" value="ECO:0007669"/>
    <property type="project" value="UniProtKB-SubCell"/>
</dbReference>
<keyword evidence="6 7" id="KW-0472">Membrane</keyword>
<feature type="transmembrane region" description="Helical" evidence="7">
    <location>
        <begin position="249"/>
        <end position="267"/>
    </location>
</feature>
<dbReference type="PANTHER" id="PTHR40074">
    <property type="entry name" value="O-ACETYLTRANSFERASE WECH"/>
    <property type="match status" value="1"/>
</dbReference>
<evidence type="ECO:0000256" key="3">
    <source>
        <dbReference type="ARBA" id="ARBA00022475"/>
    </source>
</evidence>
<keyword evidence="5 7" id="KW-1133">Transmembrane helix</keyword>
<comment type="subcellular location">
    <subcellularLocation>
        <location evidence="1">Cell membrane</location>
        <topology evidence="1">Multi-pass membrane protein</topology>
    </subcellularLocation>
</comment>
<evidence type="ECO:0000313" key="10">
    <source>
        <dbReference type="Proteomes" id="UP000052022"/>
    </source>
</evidence>
<dbReference type="GO" id="GO:0016413">
    <property type="term" value="F:O-acetyltransferase activity"/>
    <property type="evidence" value="ECO:0007669"/>
    <property type="project" value="TreeGrafter"/>
</dbReference>
<feature type="transmembrane region" description="Helical" evidence="7">
    <location>
        <begin position="23"/>
        <end position="45"/>
    </location>
</feature>
<evidence type="ECO:0000256" key="6">
    <source>
        <dbReference type="ARBA" id="ARBA00023136"/>
    </source>
</evidence>
<comment type="similarity">
    <text evidence="2">Belongs to the acyltransferase 3 family.</text>
</comment>
<gene>
    <name evidence="9" type="ORF">TRM7557_02026</name>
</gene>
<feature type="domain" description="Acyltransferase 3" evidence="8">
    <location>
        <begin position="1"/>
        <end position="289"/>
    </location>
</feature>
<reference evidence="9 10" key="1">
    <citation type="submission" date="2015-09" db="EMBL/GenBank/DDBJ databases">
        <authorList>
            <consortium name="Swine Surveillance"/>
        </authorList>
    </citation>
    <scope>NUCLEOTIDE SEQUENCE [LARGE SCALE GENOMIC DNA]</scope>
    <source>
        <strain evidence="9 10">CECT 7557</strain>
    </source>
</reference>
<evidence type="ECO:0000256" key="4">
    <source>
        <dbReference type="ARBA" id="ARBA00022692"/>
    </source>
</evidence>
<keyword evidence="3" id="KW-1003">Cell membrane</keyword>
<organism evidence="9 10">
    <name type="scientific">Tritonibacter multivorans</name>
    <dbReference type="NCBI Taxonomy" id="928856"/>
    <lineage>
        <taxon>Bacteria</taxon>
        <taxon>Pseudomonadati</taxon>
        <taxon>Pseudomonadota</taxon>
        <taxon>Alphaproteobacteria</taxon>
        <taxon>Rhodobacterales</taxon>
        <taxon>Paracoccaceae</taxon>
        <taxon>Tritonibacter</taxon>
    </lineage>
</organism>
<feature type="transmembrane region" description="Helical" evidence="7">
    <location>
        <begin position="105"/>
        <end position="122"/>
    </location>
</feature>
<feature type="transmembrane region" description="Helical" evidence="7">
    <location>
        <begin position="204"/>
        <end position="228"/>
    </location>
</feature>
<dbReference type="Proteomes" id="UP000052022">
    <property type="component" value="Unassembled WGS sequence"/>
</dbReference>
<feature type="transmembrane region" description="Helical" evidence="7">
    <location>
        <begin position="129"/>
        <end position="146"/>
    </location>
</feature>
<dbReference type="PANTHER" id="PTHR40074:SF2">
    <property type="entry name" value="O-ACETYLTRANSFERASE WECH"/>
    <property type="match status" value="1"/>
</dbReference>
<accession>A0A0P1GBJ9</accession>
<dbReference type="InterPro" id="IPR002656">
    <property type="entry name" value="Acyl_transf_3_dom"/>
</dbReference>
<feature type="transmembrane region" description="Helical" evidence="7">
    <location>
        <begin position="66"/>
        <end position="85"/>
    </location>
</feature>
<evidence type="ECO:0000256" key="7">
    <source>
        <dbReference type="SAM" id="Phobius"/>
    </source>
</evidence>
<sequence>MVLVVLGHALVGAKSAGGLSQPWLVLLVVIYSTHMALFFLLSGLLAARIQTRRWSDVLRTLGQRILWPYLLWSFLLLTIHFAMSAHTNVALAHYNPLSILWKPPSVMWFLYYLGGAMVLLRLLSPFSNVLIWGLAAILIAAAYAELVPQELRFVGLFLAAARCPVARLEQVLTPGILTLASLAAGITLLAAIRETGQNFSGYPAFGLPYLPMLVAGPILIFALSHLALAKSRADSRINAFILRIGQQTMPIFVVHILVTAGTRIVLLKLGVDQWGLIVCAATLLGVLIPMMAFSIAQRFRLDGVLGWR</sequence>
<evidence type="ECO:0000256" key="1">
    <source>
        <dbReference type="ARBA" id="ARBA00004651"/>
    </source>
</evidence>
<dbReference type="EMBL" id="CYSD01000032">
    <property type="protein sequence ID" value="CUH78748.1"/>
    <property type="molecule type" value="Genomic_DNA"/>
</dbReference>
<keyword evidence="4 7" id="KW-0812">Transmembrane</keyword>
<dbReference type="Pfam" id="PF01757">
    <property type="entry name" value="Acyl_transf_3"/>
    <property type="match status" value="1"/>
</dbReference>
<keyword evidence="10" id="KW-1185">Reference proteome</keyword>
<feature type="transmembrane region" description="Helical" evidence="7">
    <location>
        <begin position="175"/>
        <end position="192"/>
    </location>
</feature>
<evidence type="ECO:0000259" key="8">
    <source>
        <dbReference type="Pfam" id="PF01757"/>
    </source>
</evidence>